<proteinExistence type="predicted"/>
<organism evidence="1 2">
    <name type="scientific">Dryococelus australis</name>
    <dbReference type="NCBI Taxonomy" id="614101"/>
    <lineage>
        <taxon>Eukaryota</taxon>
        <taxon>Metazoa</taxon>
        <taxon>Ecdysozoa</taxon>
        <taxon>Arthropoda</taxon>
        <taxon>Hexapoda</taxon>
        <taxon>Insecta</taxon>
        <taxon>Pterygota</taxon>
        <taxon>Neoptera</taxon>
        <taxon>Polyneoptera</taxon>
        <taxon>Phasmatodea</taxon>
        <taxon>Verophasmatodea</taxon>
        <taxon>Anareolatae</taxon>
        <taxon>Phasmatidae</taxon>
        <taxon>Eurycanthinae</taxon>
        <taxon>Dryococelus</taxon>
    </lineage>
</organism>
<evidence type="ECO:0000313" key="1">
    <source>
        <dbReference type="EMBL" id="KAJ8874507.1"/>
    </source>
</evidence>
<gene>
    <name evidence="1" type="ORF">PR048_025367</name>
</gene>
<reference evidence="1 2" key="1">
    <citation type="submission" date="2023-02" db="EMBL/GenBank/DDBJ databases">
        <title>LHISI_Scaffold_Assembly.</title>
        <authorList>
            <person name="Stuart O.P."/>
            <person name="Cleave R."/>
            <person name="Magrath M.J.L."/>
            <person name="Mikheyev A.S."/>
        </authorList>
    </citation>
    <scope>NUCLEOTIDE SEQUENCE [LARGE SCALE GENOMIC DNA]</scope>
    <source>
        <strain evidence="1">Daus_M_001</strain>
        <tissue evidence="1">Leg muscle</tissue>
    </source>
</reference>
<name>A0ABQ9GR77_9NEOP</name>
<accession>A0ABQ9GR77</accession>
<protein>
    <submittedName>
        <fullName evidence="1">Uncharacterized protein</fullName>
    </submittedName>
</protein>
<dbReference type="Proteomes" id="UP001159363">
    <property type="component" value="Chromosome 9"/>
</dbReference>
<comment type="caution">
    <text evidence="1">The sequence shown here is derived from an EMBL/GenBank/DDBJ whole genome shotgun (WGS) entry which is preliminary data.</text>
</comment>
<dbReference type="EMBL" id="JARBHB010000010">
    <property type="protein sequence ID" value="KAJ8874507.1"/>
    <property type="molecule type" value="Genomic_DNA"/>
</dbReference>
<keyword evidence="2" id="KW-1185">Reference proteome</keyword>
<evidence type="ECO:0000313" key="2">
    <source>
        <dbReference type="Proteomes" id="UP001159363"/>
    </source>
</evidence>
<sequence length="271" mass="30040">MSSQHRGSVRSDPRKKTGQLITWGLLSTVLRKQNVWREPMPSIVVTKVRRSAWTLKLPLHHATLNNQITAGQNEEVGVWDLNPEPPAPKTGGAPTSRATEGRLGFVGAIAYTTALSSSPGSTTTVGSTEAGGFQLVGTTVAPSRRPAVMQWVSTTCLHLPIAVGHNPLLQEQHAGLLCVTFEHFHQLQCYAEYSDTYADLFIAKGDDIGSNAIMNLHFKFGRYSWTFLFWVDTVPYIFSPLLDGTSLATEFQVRLNQLKEEFSDIILFPRW</sequence>